<evidence type="ECO:0000313" key="1">
    <source>
        <dbReference type="EMBL" id="GAI05870.1"/>
    </source>
</evidence>
<comment type="caution">
    <text evidence="1">The sequence shown here is derived from an EMBL/GenBank/DDBJ whole genome shotgun (WGS) entry which is preliminary data.</text>
</comment>
<organism evidence="1">
    <name type="scientific">marine sediment metagenome</name>
    <dbReference type="NCBI Taxonomy" id="412755"/>
    <lineage>
        <taxon>unclassified sequences</taxon>
        <taxon>metagenomes</taxon>
        <taxon>ecological metagenomes</taxon>
    </lineage>
</organism>
<gene>
    <name evidence="1" type="ORF">S06H3_17260</name>
</gene>
<dbReference type="AlphaFoldDB" id="X1LTY3"/>
<dbReference type="EMBL" id="BARV01008615">
    <property type="protein sequence ID" value="GAI05870.1"/>
    <property type="molecule type" value="Genomic_DNA"/>
</dbReference>
<accession>X1LTY3</accession>
<proteinExistence type="predicted"/>
<reference evidence="1" key="1">
    <citation type="journal article" date="2014" name="Front. Microbiol.">
        <title>High frequency of phylogenetically diverse reductive dehalogenase-homologous genes in deep subseafloor sedimentary metagenomes.</title>
        <authorList>
            <person name="Kawai M."/>
            <person name="Futagami T."/>
            <person name="Toyoda A."/>
            <person name="Takaki Y."/>
            <person name="Nishi S."/>
            <person name="Hori S."/>
            <person name="Arai W."/>
            <person name="Tsubouchi T."/>
            <person name="Morono Y."/>
            <person name="Uchiyama I."/>
            <person name="Ito T."/>
            <person name="Fujiyama A."/>
            <person name="Inagaki F."/>
            <person name="Takami H."/>
        </authorList>
    </citation>
    <scope>NUCLEOTIDE SEQUENCE</scope>
    <source>
        <strain evidence="1">Expedition CK06-06</strain>
    </source>
</reference>
<sequence length="83" mass="9625">MTINNRTRKLLWGYSGNRCAYCKRELIMDATTQDDDSVVGDECHIVSDRPNGPRHNPEFLIDEIDSYSNLILKIIFFHLLVLL</sequence>
<protein>
    <submittedName>
        <fullName evidence="1">Uncharacterized protein</fullName>
    </submittedName>
</protein>
<name>X1LTY3_9ZZZZ</name>